<keyword evidence="4 6" id="KW-1133">Transmembrane helix</keyword>
<feature type="transmembrane region" description="Helical" evidence="6">
    <location>
        <begin position="155"/>
        <end position="178"/>
    </location>
</feature>
<evidence type="ECO:0000256" key="3">
    <source>
        <dbReference type="ARBA" id="ARBA00022692"/>
    </source>
</evidence>
<comment type="subcellular location">
    <subcellularLocation>
        <location evidence="1">Cell membrane</location>
        <topology evidence="1">Multi-pass membrane protein</topology>
    </subcellularLocation>
</comment>
<evidence type="ECO:0000256" key="2">
    <source>
        <dbReference type="ARBA" id="ARBA00022475"/>
    </source>
</evidence>
<reference evidence="8" key="1">
    <citation type="submission" date="2023-01" db="EMBL/GenBank/DDBJ databases">
        <title>Human gut microbiome strain richness.</title>
        <authorList>
            <person name="Chen-Liaw A."/>
        </authorList>
    </citation>
    <scope>NUCLEOTIDE SEQUENCE</scope>
    <source>
        <strain evidence="8">1001217st2_G6_1001217B_191108</strain>
    </source>
</reference>
<evidence type="ECO:0000256" key="5">
    <source>
        <dbReference type="ARBA" id="ARBA00023136"/>
    </source>
</evidence>
<evidence type="ECO:0000259" key="7">
    <source>
        <dbReference type="Pfam" id="PF02687"/>
    </source>
</evidence>
<organism evidence="8 9">
    <name type="scientific">Thomasclavelia ramosa</name>
    <dbReference type="NCBI Taxonomy" id="1547"/>
    <lineage>
        <taxon>Bacteria</taxon>
        <taxon>Bacillati</taxon>
        <taxon>Bacillota</taxon>
        <taxon>Erysipelotrichia</taxon>
        <taxon>Erysipelotrichales</taxon>
        <taxon>Coprobacillaceae</taxon>
        <taxon>Thomasclavelia</taxon>
    </lineage>
</organism>
<feature type="transmembrane region" description="Helical" evidence="6">
    <location>
        <begin position="395"/>
        <end position="412"/>
    </location>
</feature>
<feature type="transmembrane region" description="Helical" evidence="6">
    <location>
        <begin position="58"/>
        <end position="83"/>
    </location>
</feature>
<accession>A0AB35IS63</accession>
<keyword evidence="2" id="KW-1003">Cell membrane</keyword>
<evidence type="ECO:0000313" key="8">
    <source>
        <dbReference type="EMBL" id="MDB7085823.1"/>
    </source>
</evidence>
<dbReference type="AlphaFoldDB" id="A0AB35IS63"/>
<feature type="transmembrane region" description="Helical" evidence="6">
    <location>
        <begin position="104"/>
        <end position="135"/>
    </location>
</feature>
<dbReference type="EMBL" id="JAQLKE010000056">
    <property type="protein sequence ID" value="MDB7085823.1"/>
    <property type="molecule type" value="Genomic_DNA"/>
</dbReference>
<gene>
    <name evidence="8" type="ORF">PM738_18745</name>
</gene>
<feature type="transmembrane region" description="Helical" evidence="6">
    <location>
        <begin position="359"/>
        <end position="383"/>
    </location>
</feature>
<dbReference type="Proteomes" id="UP001211987">
    <property type="component" value="Unassembled WGS sequence"/>
</dbReference>
<protein>
    <recommendedName>
        <fullName evidence="7">ABC3 transporter permease C-terminal domain-containing protein</fullName>
    </recommendedName>
</protein>
<dbReference type="GO" id="GO:0005886">
    <property type="term" value="C:plasma membrane"/>
    <property type="evidence" value="ECO:0007669"/>
    <property type="project" value="UniProtKB-SubCell"/>
</dbReference>
<keyword evidence="3 6" id="KW-0812">Transmembrane</keyword>
<evidence type="ECO:0000256" key="4">
    <source>
        <dbReference type="ARBA" id="ARBA00022989"/>
    </source>
</evidence>
<feature type="transmembrane region" description="Helical" evidence="6">
    <location>
        <begin position="305"/>
        <end position="324"/>
    </location>
</feature>
<name>A0AB35IS63_9FIRM</name>
<dbReference type="Pfam" id="PF02687">
    <property type="entry name" value="FtsX"/>
    <property type="match status" value="1"/>
</dbReference>
<feature type="domain" description="ABC3 transporter permease C-terminal" evidence="7">
    <location>
        <begin position="63"/>
        <end position="179"/>
    </location>
</feature>
<feature type="transmembrane region" description="Helical" evidence="6">
    <location>
        <begin position="17"/>
        <end position="38"/>
    </location>
</feature>
<feature type="transmembrane region" description="Helical" evidence="6">
    <location>
        <begin position="202"/>
        <end position="219"/>
    </location>
</feature>
<keyword evidence="5 6" id="KW-0472">Membrane</keyword>
<evidence type="ECO:0000256" key="1">
    <source>
        <dbReference type="ARBA" id="ARBA00004651"/>
    </source>
</evidence>
<sequence length="422" mass="49484">MFGFIFEYFMREKKKSLSLIGVVTASLVLLNMTLNMFYDTTLNPPLDMINSMSDFFITLFRLSIIFLFMVVCVYLIVYSTNYYNKVNSKILGILKIFGFSTTQIVVFFLTQVMIILAISFVLYTILSIILMPLLFKGIYWYLQQRYVFAHSMRTYFETIAFLFMVTLLMLFLEFRYIIQTPTTHLIKNDEIVSFHVNFKSKFVKLLYILMFMYGFYVILTGDLTINLVVPTGLCVFGINGIIKYVIPDVINKIIQRDNTCGEMMVVLKNYVILIKQMKSLITLSILVNVTIFMFIYIYYDAKGLFVEFLMIFLFANILINYIVYQRMKIRRLDSKYTYQKLYALGYDTKMLAKNSKKEVLLFYITLFVSIGLYLLVFSLVAVVKHGIPVEYTTVGLVYVIPLIFSWIITNFNEGKSVRVWKK</sequence>
<comment type="caution">
    <text evidence="8">The sequence shown here is derived from an EMBL/GenBank/DDBJ whole genome shotgun (WGS) entry which is preliminary data.</text>
</comment>
<dbReference type="RefSeq" id="WP_272019335.1">
    <property type="nucleotide sequence ID" value="NZ_JAQLKE010000056.1"/>
</dbReference>
<evidence type="ECO:0000313" key="9">
    <source>
        <dbReference type="Proteomes" id="UP001211987"/>
    </source>
</evidence>
<feature type="transmembrane region" description="Helical" evidence="6">
    <location>
        <begin position="280"/>
        <end position="299"/>
    </location>
</feature>
<evidence type="ECO:0000256" key="6">
    <source>
        <dbReference type="SAM" id="Phobius"/>
    </source>
</evidence>
<proteinExistence type="predicted"/>
<dbReference type="InterPro" id="IPR003838">
    <property type="entry name" value="ABC3_permease_C"/>
</dbReference>